<sequence>MFRRGFCALLSALFISGCAIDVSTSSFVHQDTTITPIDTTQLHQRVNEDEAEVSITTVELTNAQGVALKGIAVSYPEPVVNIVFFGGNGMTISKSSGLMHRFGKIPANVLWVDYQGMGASQKTSSMRMANIKADALQVYDYGKSVFPSTLPTVVHGLSMGSIVASYVATVREVDGLVLDGAVNRITDVAQNMVPEWTRYFTYLSVSADLAMVDNADYIRNYQGPLLILAGREDELTPAAFGRELYDVSPSFNKEILVVPGARHAENMENDKVIPRYRDFINSFEQYPGY</sequence>
<evidence type="ECO:0000313" key="4">
    <source>
        <dbReference type="Proteomes" id="UP000262073"/>
    </source>
</evidence>
<gene>
    <name evidence="3" type="ORF">D0Y50_18320</name>
</gene>
<dbReference type="EMBL" id="CP031769">
    <property type="protein sequence ID" value="AXR08134.1"/>
    <property type="molecule type" value="Genomic_DNA"/>
</dbReference>
<dbReference type="InterPro" id="IPR029058">
    <property type="entry name" value="AB_hydrolase_fold"/>
</dbReference>
<name>A0A346NRH7_9ALTE</name>
<dbReference type="GO" id="GO:0016787">
    <property type="term" value="F:hydrolase activity"/>
    <property type="evidence" value="ECO:0007669"/>
    <property type="project" value="UniProtKB-KW"/>
</dbReference>
<dbReference type="Pfam" id="PF12146">
    <property type="entry name" value="Hydrolase_4"/>
    <property type="match status" value="1"/>
</dbReference>
<organism evidence="3 4">
    <name type="scientific">Salinimonas sediminis</name>
    <dbReference type="NCBI Taxonomy" id="2303538"/>
    <lineage>
        <taxon>Bacteria</taxon>
        <taxon>Pseudomonadati</taxon>
        <taxon>Pseudomonadota</taxon>
        <taxon>Gammaproteobacteria</taxon>
        <taxon>Alteromonadales</taxon>
        <taxon>Alteromonadaceae</taxon>
        <taxon>Alteromonas/Salinimonas group</taxon>
        <taxon>Salinimonas</taxon>
    </lineage>
</organism>
<keyword evidence="4" id="KW-1185">Reference proteome</keyword>
<evidence type="ECO:0000259" key="2">
    <source>
        <dbReference type="Pfam" id="PF12146"/>
    </source>
</evidence>
<dbReference type="Proteomes" id="UP000262073">
    <property type="component" value="Chromosome"/>
</dbReference>
<accession>A0A346NRH7</accession>
<feature type="chain" id="PRO_5016591435" evidence="1">
    <location>
        <begin position="20"/>
        <end position="289"/>
    </location>
</feature>
<dbReference type="SUPFAM" id="SSF53474">
    <property type="entry name" value="alpha/beta-Hydrolases"/>
    <property type="match status" value="1"/>
</dbReference>
<dbReference type="OrthoDB" id="6333756at2"/>
<reference evidence="3 4" key="1">
    <citation type="submission" date="2018-08" db="EMBL/GenBank/DDBJ databases">
        <title>Salinimonas sediminis sp. nov., a piezophilic bacterium isolated from a deep-sea sediment sample from the New Britain Trench.</title>
        <authorList>
            <person name="Cao J."/>
        </authorList>
    </citation>
    <scope>NUCLEOTIDE SEQUENCE [LARGE SCALE GENOMIC DNA]</scope>
    <source>
        <strain evidence="3 4">N102</strain>
    </source>
</reference>
<dbReference type="KEGG" id="salm:D0Y50_18320"/>
<dbReference type="RefSeq" id="WP_108566683.1">
    <property type="nucleotide sequence ID" value="NZ_CP031769.1"/>
</dbReference>
<evidence type="ECO:0000256" key="1">
    <source>
        <dbReference type="SAM" id="SignalP"/>
    </source>
</evidence>
<keyword evidence="1" id="KW-0732">Signal</keyword>
<dbReference type="PANTHER" id="PTHR12277:SF81">
    <property type="entry name" value="PROTEIN ABHD13"/>
    <property type="match status" value="1"/>
</dbReference>
<dbReference type="Gene3D" id="3.40.50.1820">
    <property type="entry name" value="alpha/beta hydrolase"/>
    <property type="match status" value="1"/>
</dbReference>
<feature type="signal peptide" evidence="1">
    <location>
        <begin position="1"/>
        <end position="19"/>
    </location>
</feature>
<dbReference type="InterPro" id="IPR022742">
    <property type="entry name" value="Hydrolase_4"/>
</dbReference>
<dbReference type="AlphaFoldDB" id="A0A346NRH7"/>
<proteinExistence type="predicted"/>
<evidence type="ECO:0000313" key="3">
    <source>
        <dbReference type="EMBL" id="AXR08134.1"/>
    </source>
</evidence>
<feature type="domain" description="Serine aminopeptidase S33" evidence="2">
    <location>
        <begin position="78"/>
        <end position="196"/>
    </location>
</feature>
<protein>
    <submittedName>
        <fullName evidence="3">Alpha/beta hydrolase</fullName>
    </submittedName>
</protein>
<keyword evidence="3" id="KW-0378">Hydrolase</keyword>
<dbReference type="PANTHER" id="PTHR12277">
    <property type="entry name" value="ALPHA/BETA HYDROLASE DOMAIN-CONTAINING PROTEIN"/>
    <property type="match status" value="1"/>
</dbReference>
<dbReference type="PROSITE" id="PS51257">
    <property type="entry name" value="PROKAR_LIPOPROTEIN"/>
    <property type="match status" value="1"/>
</dbReference>